<keyword evidence="2" id="KW-1133">Transmembrane helix</keyword>
<keyword evidence="2" id="KW-0812">Transmembrane</keyword>
<name>U6K1U6_9EIME</name>
<organism evidence="3 4">
    <name type="scientific">Eimeria mitis</name>
    <dbReference type="NCBI Taxonomy" id="44415"/>
    <lineage>
        <taxon>Eukaryota</taxon>
        <taxon>Sar</taxon>
        <taxon>Alveolata</taxon>
        <taxon>Apicomplexa</taxon>
        <taxon>Conoidasida</taxon>
        <taxon>Coccidia</taxon>
        <taxon>Eucoccidiorida</taxon>
        <taxon>Eimeriorina</taxon>
        <taxon>Eimeriidae</taxon>
        <taxon>Eimeria</taxon>
    </lineage>
</organism>
<sequence>MGNPLLKQYHVDSDPLIRGTRHGRWTVHSGYHLDRPNVPVSLFVSQVHSGYHLDRPNVPVSLFACNLKAPEFAALPPDGSVLQQLRELLQQDAQLLQRLRHPRLLQVVEPLQQGKDSWVFCTKPVSTSLKSLLGAPTARGGPQASGGGPSGYSPPDSARGPSPRSSAITSLSSSSNPPSSSSSMSSSGSSSSSSSSSRLYRRYEDLGAEAWRCARRCVTPRRRFRVYVQLLYAQQQMYFLFVFLFVSVWGQPIYPHAEMETQKHTVNSVLCCPLCVRLCFLRVLFFKKQQQEHQQQQEEQQQQQQKQQQQEIS</sequence>
<reference evidence="3" key="2">
    <citation type="submission" date="2013-10" db="EMBL/GenBank/DDBJ databases">
        <authorList>
            <person name="Aslett M."/>
        </authorList>
    </citation>
    <scope>NUCLEOTIDE SEQUENCE [LARGE SCALE GENOMIC DNA]</scope>
    <source>
        <strain evidence="3">Houghton</strain>
    </source>
</reference>
<feature type="transmembrane region" description="Helical" evidence="2">
    <location>
        <begin position="237"/>
        <end position="254"/>
    </location>
</feature>
<protein>
    <submittedName>
        <fullName evidence="3">Uncharacterized protein</fullName>
    </submittedName>
</protein>
<gene>
    <name evidence="3" type="ORF">EMH_0069050</name>
</gene>
<evidence type="ECO:0000256" key="2">
    <source>
        <dbReference type="SAM" id="Phobius"/>
    </source>
</evidence>
<feature type="region of interest" description="Disordered" evidence="1">
    <location>
        <begin position="132"/>
        <end position="196"/>
    </location>
</feature>
<dbReference type="PANTHER" id="PTHR12984">
    <property type="entry name" value="SCY1-RELATED S/T PROTEIN KINASE-LIKE"/>
    <property type="match status" value="1"/>
</dbReference>
<evidence type="ECO:0000313" key="4">
    <source>
        <dbReference type="Proteomes" id="UP000030744"/>
    </source>
</evidence>
<dbReference type="OrthoDB" id="79687at2759"/>
<feature type="transmembrane region" description="Helical" evidence="2">
    <location>
        <begin position="266"/>
        <end position="285"/>
    </location>
</feature>
<dbReference type="VEuPathDB" id="ToxoDB:EMH_0069050"/>
<keyword evidence="2" id="KW-0472">Membrane</keyword>
<dbReference type="AlphaFoldDB" id="U6K1U6"/>
<evidence type="ECO:0000256" key="1">
    <source>
        <dbReference type="SAM" id="MobiDB-lite"/>
    </source>
</evidence>
<evidence type="ECO:0000313" key="3">
    <source>
        <dbReference type="EMBL" id="CDJ31715.1"/>
    </source>
</evidence>
<feature type="compositionally biased region" description="Low complexity" evidence="1">
    <location>
        <begin position="151"/>
        <end position="196"/>
    </location>
</feature>
<dbReference type="EMBL" id="HG683506">
    <property type="protein sequence ID" value="CDJ31715.1"/>
    <property type="molecule type" value="Genomic_DNA"/>
</dbReference>
<accession>U6K1U6</accession>
<reference evidence="3" key="1">
    <citation type="submission" date="2013-10" db="EMBL/GenBank/DDBJ databases">
        <title>Genomic analysis of the causative agents of coccidiosis in chickens.</title>
        <authorList>
            <person name="Reid A.J."/>
            <person name="Blake D."/>
            <person name="Billington K."/>
            <person name="Browne H."/>
            <person name="Dunn M."/>
            <person name="Hung S."/>
            <person name="Kawahara F."/>
            <person name="Miranda-Saavedra D."/>
            <person name="Mourier T."/>
            <person name="Nagra H."/>
            <person name="Otto T.D."/>
            <person name="Rawlings N."/>
            <person name="Sanchez A."/>
            <person name="Sanders M."/>
            <person name="Subramaniam C."/>
            <person name="Tay Y."/>
            <person name="Dear P."/>
            <person name="Doerig C."/>
            <person name="Gruber A."/>
            <person name="Parkinson J."/>
            <person name="Shirley M."/>
            <person name="Wan K.L."/>
            <person name="Berriman M."/>
            <person name="Tomley F."/>
            <person name="Pain A."/>
        </authorList>
    </citation>
    <scope>NUCLEOTIDE SEQUENCE [LARGE SCALE GENOMIC DNA]</scope>
    <source>
        <strain evidence="3">Houghton</strain>
    </source>
</reference>
<dbReference type="PANTHER" id="PTHR12984:SF6">
    <property type="entry name" value="SCY1-LIKE PROTEIN 2"/>
    <property type="match status" value="1"/>
</dbReference>
<dbReference type="RefSeq" id="XP_013354280.1">
    <property type="nucleotide sequence ID" value="XM_013498826.1"/>
</dbReference>
<dbReference type="Proteomes" id="UP000030744">
    <property type="component" value="Unassembled WGS sequence"/>
</dbReference>
<dbReference type="GeneID" id="25381436"/>
<keyword evidence="4" id="KW-1185">Reference proteome</keyword>
<dbReference type="InterPro" id="IPR051177">
    <property type="entry name" value="CIK-Related_Protein"/>
</dbReference>
<proteinExistence type="predicted"/>